<dbReference type="AlphaFoldDB" id="A0A7S4W436"/>
<evidence type="ECO:0000313" key="6">
    <source>
        <dbReference type="EMBL" id="CAE4622110.1"/>
    </source>
</evidence>
<evidence type="ECO:0000256" key="4">
    <source>
        <dbReference type="ARBA" id="ARBA00023136"/>
    </source>
</evidence>
<reference evidence="6" key="1">
    <citation type="submission" date="2021-01" db="EMBL/GenBank/DDBJ databases">
        <authorList>
            <person name="Corre E."/>
            <person name="Pelletier E."/>
            <person name="Niang G."/>
            <person name="Scheremetjew M."/>
            <person name="Finn R."/>
            <person name="Kale V."/>
            <person name="Holt S."/>
            <person name="Cochrane G."/>
            <person name="Meng A."/>
            <person name="Brown T."/>
            <person name="Cohen L."/>
        </authorList>
    </citation>
    <scope>NUCLEOTIDE SEQUENCE</scope>
    <source>
        <strain evidence="6">GSO104</strain>
    </source>
</reference>
<protein>
    <recommendedName>
        <fullName evidence="5">SURF1-like protein</fullName>
    </recommendedName>
</protein>
<dbReference type="Pfam" id="PF02104">
    <property type="entry name" value="SURF1"/>
    <property type="match status" value="1"/>
</dbReference>
<evidence type="ECO:0000256" key="1">
    <source>
        <dbReference type="ARBA" id="ARBA00004370"/>
    </source>
</evidence>
<proteinExistence type="inferred from homology"/>
<dbReference type="InterPro" id="IPR045214">
    <property type="entry name" value="Surf1/Surf4"/>
</dbReference>
<dbReference type="CDD" id="cd06662">
    <property type="entry name" value="SURF1"/>
    <property type="match status" value="1"/>
</dbReference>
<dbReference type="EMBL" id="HBNS01028919">
    <property type="protein sequence ID" value="CAE4622110.1"/>
    <property type="molecule type" value="Transcribed_RNA"/>
</dbReference>
<keyword evidence="3" id="KW-1133">Transmembrane helix</keyword>
<keyword evidence="4" id="KW-0472">Membrane</keyword>
<gene>
    <name evidence="6" type="ORF">DBRI00130_LOCUS22728</name>
</gene>
<accession>A0A7S4W436</accession>
<evidence type="ECO:0000256" key="5">
    <source>
        <dbReference type="RuleBase" id="RU363076"/>
    </source>
</evidence>
<evidence type="ECO:0000256" key="2">
    <source>
        <dbReference type="ARBA" id="ARBA00022692"/>
    </source>
</evidence>
<sequence>MATMSILSKTTSTIHSMKTVTNVITARQKRIHHLRSPRPFSTSTAPSSDRNYNVATLAVFGGMCLTTFGLGCWQTKRYFEKVELIEKRVEELKSDPLPLQLTTNMAKGEDEDTMTFQRRILKGKYDFTKEVLVGPRGPPIDALASSGPNSGRSSGGMSSGPQGYYVVTPFQLEDTSTAEGNNVVLVNRGWVPISHIQNSIMWNCPEDSQTVVAVKSKMEQPKGLISPPPQSASKSNTKLPQPIFLYYHRPSIEKVANVPTNYQPPFFTATSSLSPSSKTPTFPVAPKEDTVGEYKITPMVHGGYAVTWFGLSSAGIYMTRKLLLRR</sequence>
<keyword evidence="5" id="KW-0496">Mitochondrion</keyword>
<name>A0A7S4W436_9STRA</name>
<dbReference type="PANTHER" id="PTHR23427:SF2">
    <property type="entry name" value="SURFEIT LOCUS PROTEIN 1"/>
    <property type="match status" value="1"/>
</dbReference>
<dbReference type="PANTHER" id="PTHR23427">
    <property type="entry name" value="SURFEIT LOCUS PROTEIN"/>
    <property type="match status" value="1"/>
</dbReference>
<comment type="subcellular location">
    <subcellularLocation>
        <location evidence="1">Membrane</location>
    </subcellularLocation>
    <subcellularLocation>
        <location evidence="5">Mitochondrion inner membrane</location>
        <topology evidence="5">Multi-pass membrane protein</topology>
    </subcellularLocation>
</comment>
<evidence type="ECO:0000256" key="3">
    <source>
        <dbReference type="ARBA" id="ARBA00022989"/>
    </source>
</evidence>
<dbReference type="InterPro" id="IPR002994">
    <property type="entry name" value="Surf1/Shy1"/>
</dbReference>
<comment type="function">
    <text evidence="5">Probably involved in the biogenesis of the COX complex.</text>
</comment>
<keyword evidence="2" id="KW-0812">Transmembrane</keyword>
<comment type="similarity">
    <text evidence="5">Belongs to the SURF1 family.</text>
</comment>
<dbReference type="GO" id="GO:0005743">
    <property type="term" value="C:mitochondrial inner membrane"/>
    <property type="evidence" value="ECO:0007669"/>
    <property type="project" value="UniProtKB-SubCell"/>
</dbReference>
<organism evidence="6">
    <name type="scientific">Ditylum brightwellii</name>
    <dbReference type="NCBI Taxonomy" id="49249"/>
    <lineage>
        <taxon>Eukaryota</taxon>
        <taxon>Sar</taxon>
        <taxon>Stramenopiles</taxon>
        <taxon>Ochrophyta</taxon>
        <taxon>Bacillariophyta</taxon>
        <taxon>Mediophyceae</taxon>
        <taxon>Lithodesmiophycidae</taxon>
        <taxon>Lithodesmiales</taxon>
        <taxon>Lithodesmiaceae</taxon>
        <taxon>Ditylum</taxon>
    </lineage>
</organism>
<keyword evidence="5" id="KW-0999">Mitochondrion inner membrane</keyword>
<dbReference type="PROSITE" id="PS50895">
    <property type="entry name" value="SURF1"/>
    <property type="match status" value="1"/>
</dbReference>